<dbReference type="EMBL" id="JRLF01000015">
    <property type="protein sequence ID" value="KQB37722.1"/>
    <property type="molecule type" value="Genomic_DNA"/>
</dbReference>
<evidence type="ECO:0000256" key="1">
    <source>
        <dbReference type="SAM" id="Phobius"/>
    </source>
</evidence>
<proteinExistence type="predicted"/>
<reference evidence="2 3" key="1">
    <citation type="submission" date="2014-09" db="EMBL/GenBank/DDBJ databases">
        <title>Genome sequence of Flavobacterium aquidurense RC62.</title>
        <authorList>
            <person name="Kim J.F."/>
            <person name="Kwak M.-J."/>
        </authorList>
    </citation>
    <scope>NUCLEOTIDE SEQUENCE [LARGE SCALE GENOMIC DNA]</scope>
    <source>
        <strain evidence="2 3">RC62</strain>
    </source>
</reference>
<keyword evidence="1" id="KW-0812">Transmembrane</keyword>
<dbReference type="AlphaFoldDB" id="A0A0Q0XPD8"/>
<dbReference type="Proteomes" id="UP000050443">
    <property type="component" value="Unassembled WGS sequence"/>
</dbReference>
<sequence length="315" mass="36138">MFELYKKRQLGDYIVDSFTFFKTFGKHFFKIFFIINATMLLVTGALMYWFLKLNFQFLSNDAVQKANPNQFLDYLGSSPAILAFTIVSIIILVLISLFNSAYPILYLKLIAQQNNNDFTAKEVLKTFRQSIWKIFKFTIGLLFIVMPALFILIIALFFLCFALVGIPLIIVAIPTLFTFVHLSYYSYLTEEKSFFESLNHAYILVKEDFWSTIGASFIVMIIIQMVQASITMFFYFVGIFAFIFFAIANPDFEKSSFQVSPVIIILLTIVFVLILVLSNIFNNILVINQGIIYYSLGSENKISATEIESIGSNNE</sequence>
<evidence type="ECO:0000313" key="3">
    <source>
        <dbReference type="Proteomes" id="UP000050443"/>
    </source>
</evidence>
<feature type="transmembrane region" description="Helical" evidence="1">
    <location>
        <begin position="80"/>
        <end position="98"/>
    </location>
</feature>
<protein>
    <recommendedName>
        <fullName evidence="4">Transmembrane protein</fullName>
    </recommendedName>
</protein>
<keyword evidence="1" id="KW-1133">Transmembrane helix</keyword>
<dbReference type="PATRIC" id="fig|362413.3.peg.2838"/>
<accession>A0A0Q0XPD8</accession>
<evidence type="ECO:0000313" key="2">
    <source>
        <dbReference type="EMBL" id="KQB37722.1"/>
    </source>
</evidence>
<feature type="transmembrane region" description="Helical" evidence="1">
    <location>
        <begin position="165"/>
        <end position="188"/>
    </location>
</feature>
<feature type="transmembrane region" description="Helical" evidence="1">
    <location>
        <begin position="262"/>
        <end position="281"/>
    </location>
</feature>
<evidence type="ECO:0008006" key="4">
    <source>
        <dbReference type="Google" id="ProtNLM"/>
    </source>
</evidence>
<organism evidence="2 3">
    <name type="scientific">Flavobacterium aquidurense</name>
    <dbReference type="NCBI Taxonomy" id="362413"/>
    <lineage>
        <taxon>Bacteria</taxon>
        <taxon>Pseudomonadati</taxon>
        <taxon>Bacteroidota</taxon>
        <taxon>Flavobacteriia</taxon>
        <taxon>Flavobacteriales</taxon>
        <taxon>Flavobacteriaceae</taxon>
        <taxon>Flavobacterium</taxon>
    </lineage>
</organism>
<dbReference type="STRING" id="362413.RC62_2888"/>
<keyword evidence="1" id="KW-0472">Membrane</keyword>
<feature type="transmembrane region" description="Helical" evidence="1">
    <location>
        <begin position="134"/>
        <end position="159"/>
    </location>
</feature>
<dbReference type="OrthoDB" id="1149172at2"/>
<name>A0A0Q0XPD8_9FLAO</name>
<feature type="transmembrane region" description="Helical" evidence="1">
    <location>
        <begin position="31"/>
        <end position="51"/>
    </location>
</feature>
<comment type="caution">
    <text evidence="2">The sequence shown here is derived from an EMBL/GenBank/DDBJ whole genome shotgun (WGS) entry which is preliminary data.</text>
</comment>
<gene>
    <name evidence="2" type="ORF">RC62_2888</name>
</gene>
<feature type="transmembrane region" description="Helical" evidence="1">
    <location>
        <begin position="232"/>
        <end position="250"/>
    </location>
</feature>